<proteinExistence type="predicted"/>
<keyword evidence="2 3" id="KW-0040">ANK repeat</keyword>
<dbReference type="InterPro" id="IPR036770">
    <property type="entry name" value="Ankyrin_rpt-contain_sf"/>
</dbReference>
<reference evidence="4 5" key="1">
    <citation type="journal article" date="2024" name="ISME J.">
        <title>Tailless and filamentous prophages are predominant in marine Vibrio.</title>
        <authorList>
            <person name="Steensen K."/>
            <person name="Seneca J."/>
            <person name="Bartlau N."/>
            <person name="Yu X.A."/>
            <person name="Hussain F.A."/>
            <person name="Polz M.F."/>
        </authorList>
    </citation>
    <scope>NUCLEOTIDE SEQUENCE [LARGE SCALE GENOMIC DNA]</scope>
    <source>
        <strain evidence="4 5">10N.222.51.A1</strain>
    </source>
</reference>
<organism evidence="4 5">
    <name type="scientific">Vibrio gallaecicus</name>
    <dbReference type="NCBI Taxonomy" id="552386"/>
    <lineage>
        <taxon>Bacteria</taxon>
        <taxon>Pseudomonadati</taxon>
        <taxon>Pseudomonadota</taxon>
        <taxon>Gammaproteobacteria</taxon>
        <taxon>Vibrionales</taxon>
        <taxon>Vibrionaceae</taxon>
        <taxon>Vibrio</taxon>
    </lineage>
</organism>
<evidence type="ECO:0000256" key="2">
    <source>
        <dbReference type="ARBA" id="ARBA00023043"/>
    </source>
</evidence>
<protein>
    <submittedName>
        <fullName evidence="4">Ankyrin repeat domain-containing protein</fullName>
    </submittedName>
</protein>
<dbReference type="InterPro" id="IPR002110">
    <property type="entry name" value="Ankyrin_rpt"/>
</dbReference>
<feature type="non-terminal residue" evidence="4">
    <location>
        <position position="1"/>
    </location>
</feature>
<dbReference type="SMART" id="SM00248">
    <property type="entry name" value="ANK"/>
    <property type="match status" value="3"/>
</dbReference>
<gene>
    <name evidence="4" type="ORF">AB4566_21745</name>
</gene>
<dbReference type="PANTHER" id="PTHR24171:SF9">
    <property type="entry name" value="ANKYRIN REPEAT DOMAIN-CONTAINING PROTEIN 39"/>
    <property type="match status" value="1"/>
</dbReference>
<evidence type="ECO:0000256" key="1">
    <source>
        <dbReference type="ARBA" id="ARBA00022737"/>
    </source>
</evidence>
<keyword evidence="1" id="KW-0677">Repeat</keyword>
<evidence type="ECO:0000313" key="5">
    <source>
        <dbReference type="Proteomes" id="UP001570417"/>
    </source>
</evidence>
<dbReference type="Proteomes" id="UP001570417">
    <property type="component" value="Unassembled WGS sequence"/>
</dbReference>
<dbReference type="PANTHER" id="PTHR24171">
    <property type="entry name" value="ANKYRIN REPEAT DOMAIN-CONTAINING PROTEIN 39-RELATED"/>
    <property type="match status" value="1"/>
</dbReference>
<dbReference type="RefSeq" id="WP_372268689.1">
    <property type="nucleotide sequence ID" value="NZ_JBFRUW010000171.1"/>
</dbReference>
<name>A0ABV4NHM0_9VIBR</name>
<dbReference type="Pfam" id="PF00023">
    <property type="entry name" value="Ank"/>
    <property type="match status" value="1"/>
</dbReference>
<dbReference type="Gene3D" id="1.25.40.20">
    <property type="entry name" value="Ankyrin repeat-containing domain"/>
    <property type="match status" value="1"/>
</dbReference>
<feature type="repeat" description="ANK" evidence="3">
    <location>
        <begin position="13"/>
        <end position="45"/>
    </location>
</feature>
<comment type="caution">
    <text evidence="4">The sequence shown here is derived from an EMBL/GenBank/DDBJ whole genome shotgun (WGS) entry which is preliminary data.</text>
</comment>
<dbReference type="Pfam" id="PF12796">
    <property type="entry name" value="Ank_2"/>
    <property type="match status" value="1"/>
</dbReference>
<evidence type="ECO:0000313" key="4">
    <source>
        <dbReference type="EMBL" id="MFA0570876.1"/>
    </source>
</evidence>
<accession>A0ABV4NHM0</accession>
<dbReference type="SUPFAM" id="SSF48403">
    <property type="entry name" value="Ankyrin repeat"/>
    <property type="match status" value="1"/>
</dbReference>
<keyword evidence="5" id="KW-1185">Reference proteome</keyword>
<evidence type="ECO:0000256" key="3">
    <source>
        <dbReference type="PROSITE-ProRule" id="PRU00023"/>
    </source>
</evidence>
<dbReference type="EMBL" id="JBFRUW010000171">
    <property type="protein sequence ID" value="MFA0570876.1"/>
    <property type="molecule type" value="Genomic_DNA"/>
</dbReference>
<feature type="repeat" description="ANK" evidence="3">
    <location>
        <begin position="46"/>
        <end position="78"/>
    </location>
</feature>
<dbReference type="PROSITE" id="PS50088">
    <property type="entry name" value="ANK_REPEAT"/>
    <property type="match status" value="3"/>
</dbReference>
<feature type="repeat" description="ANK" evidence="3">
    <location>
        <begin position="80"/>
        <end position="112"/>
    </location>
</feature>
<sequence length="138" mass="14596">IQNGLDVNYQNNCGASLLHISTIVGNEPLVTLLLSKSANPNVLNWQGESPVYMAAQWAEDDILIKLLQAGATPNLVAGEAAFSPLMIAVFNENMSTVEILIAHGASTDFVNENGLSASSIARGNGYEEILAALETKVP</sequence>